<feature type="compositionally biased region" description="Basic and acidic residues" evidence="1">
    <location>
        <begin position="379"/>
        <end position="400"/>
    </location>
</feature>
<feature type="compositionally biased region" description="Basic residues" evidence="1">
    <location>
        <begin position="236"/>
        <end position="257"/>
    </location>
</feature>
<accession>A0AAD2CVX6</accession>
<reference evidence="4" key="1">
    <citation type="submission" date="2023-08" db="EMBL/GenBank/DDBJ databases">
        <authorList>
            <person name="Audoor S."/>
            <person name="Bilcke G."/>
        </authorList>
    </citation>
    <scope>NUCLEOTIDE SEQUENCE</scope>
</reference>
<gene>
    <name evidence="4" type="ORF">CYCCA115_LOCUS9283</name>
</gene>
<evidence type="ECO:0000313" key="5">
    <source>
        <dbReference type="Proteomes" id="UP001295423"/>
    </source>
</evidence>
<feature type="signal peptide" evidence="3">
    <location>
        <begin position="1"/>
        <end position="21"/>
    </location>
</feature>
<sequence>MKRLLLFLLSCHLLPFNSASAKTVEMGKINIHLNSETMNNNDADLFEDMLSITTKYLIDYFNAYYQIDSRYFKSVTLRLRPFDIQTESDDTKTAHLEFAGILLFSVEPTPPTTQVEKLVENAFAGRNLGKFLEALLRSNNDFLKSLQNIEIAVRDNVLVQDLSSEEEPAESANDANDVNNDELLTGWMAIMVYGVAIVTGIILAIICVVACRCCWCYSSRKASHVSPQSIDVSNKSNRKIQKQTKKQKKKNQKMKKQEKRDEMEKLQLSLFNDHPPSPDKSEYSYNNNDMSMISTDSGAMSLMSKASLGLSNYNKTTETSFSTPTGRKNPRRSSSASVPYGQDVSLLDDVQLNGLGQIEEDDESVHSIPSRSSLQAKKVHPDSGLEIRKGKNKARPESKLRQPSPRFQFGNRNERYSGIADPDDYLTESHTGSTSPTSSASSGELDFRAGPVDMDLDDLSFQIKSSKGSNHQRALI</sequence>
<feature type="compositionally biased region" description="Low complexity" evidence="1">
    <location>
        <begin position="428"/>
        <end position="442"/>
    </location>
</feature>
<dbReference type="Proteomes" id="UP001295423">
    <property type="component" value="Unassembled WGS sequence"/>
</dbReference>
<keyword evidence="2" id="KW-1133">Transmembrane helix</keyword>
<feature type="region of interest" description="Disordered" evidence="1">
    <location>
        <begin position="359"/>
        <end position="451"/>
    </location>
</feature>
<evidence type="ECO:0000256" key="1">
    <source>
        <dbReference type="SAM" id="MobiDB-lite"/>
    </source>
</evidence>
<feature type="compositionally biased region" description="Polar residues" evidence="1">
    <location>
        <begin position="314"/>
        <end position="337"/>
    </location>
</feature>
<dbReference type="EMBL" id="CAKOGP040001335">
    <property type="protein sequence ID" value="CAJ1945139.1"/>
    <property type="molecule type" value="Genomic_DNA"/>
</dbReference>
<organism evidence="4 5">
    <name type="scientific">Cylindrotheca closterium</name>
    <dbReference type="NCBI Taxonomy" id="2856"/>
    <lineage>
        <taxon>Eukaryota</taxon>
        <taxon>Sar</taxon>
        <taxon>Stramenopiles</taxon>
        <taxon>Ochrophyta</taxon>
        <taxon>Bacillariophyta</taxon>
        <taxon>Bacillariophyceae</taxon>
        <taxon>Bacillariophycidae</taxon>
        <taxon>Bacillariales</taxon>
        <taxon>Bacillariaceae</taxon>
        <taxon>Cylindrotheca</taxon>
    </lineage>
</organism>
<proteinExistence type="predicted"/>
<protein>
    <recommendedName>
        <fullName evidence="6">SEA domain-containing protein</fullName>
    </recommendedName>
</protein>
<dbReference type="AlphaFoldDB" id="A0AAD2CVX6"/>
<keyword evidence="2" id="KW-0472">Membrane</keyword>
<comment type="caution">
    <text evidence="4">The sequence shown here is derived from an EMBL/GenBank/DDBJ whole genome shotgun (WGS) entry which is preliminary data.</text>
</comment>
<keyword evidence="5" id="KW-1185">Reference proteome</keyword>
<keyword evidence="2" id="KW-0812">Transmembrane</keyword>
<feature type="region of interest" description="Disordered" evidence="1">
    <location>
        <begin position="314"/>
        <end position="345"/>
    </location>
</feature>
<evidence type="ECO:0000256" key="2">
    <source>
        <dbReference type="SAM" id="Phobius"/>
    </source>
</evidence>
<keyword evidence="3" id="KW-0732">Signal</keyword>
<name>A0AAD2CVX6_9STRA</name>
<feature type="chain" id="PRO_5042254954" description="SEA domain-containing protein" evidence="3">
    <location>
        <begin position="22"/>
        <end position="476"/>
    </location>
</feature>
<evidence type="ECO:0000256" key="3">
    <source>
        <dbReference type="SAM" id="SignalP"/>
    </source>
</evidence>
<evidence type="ECO:0000313" key="4">
    <source>
        <dbReference type="EMBL" id="CAJ1945139.1"/>
    </source>
</evidence>
<feature type="region of interest" description="Disordered" evidence="1">
    <location>
        <begin position="269"/>
        <end position="288"/>
    </location>
</feature>
<feature type="transmembrane region" description="Helical" evidence="2">
    <location>
        <begin position="187"/>
        <end position="211"/>
    </location>
</feature>
<feature type="region of interest" description="Disordered" evidence="1">
    <location>
        <begin position="227"/>
        <end position="262"/>
    </location>
</feature>
<evidence type="ECO:0008006" key="6">
    <source>
        <dbReference type="Google" id="ProtNLM"/>
    </source>
</evidence>